<sequence>MKNSYYFFKSQMERPMKELVEFPEYFTFSLESRIKPRKGIRSSLDWFLYCSDQRFEERLQGDYIEIESLGPSFCMGGKLELPGNEIVSDEEDESDDDEVLYKRTVSL</sequence>
<dbReference type="InterPro" id="IPR003690">
    <property type="entry name" value="MTERF"/>
</dbReference>
<dbReference type="EMBL" id="JANJYJ010000001">
    <property type="protein sequence ID" value="KAK3230333.1"/>
    <property type="molecule type" value="Genomic_DNA"/>
</dbReference>
<gene>
    <name evidence="4" type="ORF">Dsin_002214</name>
</gene>
<dbReference type="Gene3D" id="1.25.70.10">
    <property type="entry name" value="Transcription termination factor 3, mitochondrial"/>
    <property type="match status" value="1"/>
</dbReference>
<protein>
    <submittedName>
        <fullName evidence="4">Uncharacterized protein</fullName>
    </submittedName>
</protein>
<organism evidence="4 5">
    <name type="scientific">Dipteronia sinensis</name>
    <dbReference type="NCBI Taxonomy" id="43782"/>
    <lineage>
        <taxon>Eukaryota</taxon>
        <taxon>Viridiplantae</taxon>
        <taxon>Streptophyta</taxon>
        <taxon>Embryophyta</taxon>
        <taxon>Tracheophyta</taxon>
        <taxon>Spermatophyta</taxon>
        <taxon>Magnoliopsida</taxon>
        <taxon>eudicotyledons</taxon>
        <taxon>Gunneridae</taxon>
        <taxon>Pentapetalae</taxon>
        <taxon>rosids</taxon>
        <taxon>malvids</taxon>
        <taxon>Sapindales</taxon>
        <taxon>Sapindaceae</taxon>
        <taxon>Hippocastanoideae</taxon>
        <taxon>Acereae</taxon>
        <taxon>Dipteronia</taxon>
    </lineage>
</organism>
<keyword evidence="2" id="KW-0806">Transcription termination</keyword>
<dbReference type="GO" id="GO:0003676">
    <property type="term" value="F:nucleic acid binding"/>
    <property type="evidence" value="ECO:0007669"/>
    <property type="project" value="InterPro"/>
</dbReference>
<name>A0AAE0EJ24_9ROSI</name>
<evidence type="ECO:0000313" key="5">
    <source>
        <dbReference type="Proteomes" id="UP001281410"/>
    </source>
</evidence>
<comment type="caution">
    <text evidence="4">The sequence shown here is derived from an EMBL/GenBank/DDBJ whole genome shotgun (WGS) entry which is preliminary data.</text>
</comment>
<dbReference type="Pfam" id="PF02536">
    <property type="entry name" value="mTERF"/>
    <property type="match status" value="1"/>
</dbReference>
<evidence type="ECO:0000256" key="3">
    <source>
        <dbReference type="ARBA" id="ARBA00022946"/>
    </source>
</evidence>
<dbReference type="AlphaFoldDB" id="A0AAE0EJ24"/>
<reference evidence="4" key="1">
    <citation type="journal article" date="2023" name="Plant J.">
        <title>Genome sequences and population genomics provide insights into the demographic history, inbreeding, and mutation load of two 'living fossil' tree species of Dipteronia.</title>
        <authorList>
            <person name="Feng Y."/>
            <person name="Comes H.P."/>
            <person name="Chen J."/>
            <person name="Zhu S."/>
            <person name="Lu R."/>
            <person name="Zhang X."/>
            <person name="Li P."/>
            <person name="Qiu J."/>
            <person name="Olsen K.M."/>
            <person name="Qiu Y."/>
        </authorList>
    </citation>
    <scope>NUCLEOTIDE SEQUENCE</scope>
    <source>
        <strain evidence="4">NBL</strain>
    </source>
</reference>
<evidence type="ECO:0000256" key="2">
    <source>
        <dbReference type="ARBA" id="ARBA00022472"/>
    </source>
</evidence>
<dbReference type="GO" id="GO:0006353">
    <property type="term" value="P:DNA-templated transcription termination"/>
    <property type="evidence" value="ECO:0007669"/>
    <property type="project" value="UniProtKB-KW"/>
</dbReference>
<dbReference type="Proteomes" id="UP001281410">
    <property type="component" value="Unassembled WGS sequence"/>
</dbReference>
<keyword evidence="5" id="KW-1185">Reference proteome</keyword>
<keyword evidence="2" id="KW-0804">Transcription</keyword>
<dbReference type="InterPro" id="IPR038538">
    <property type="entry name" value="MTERF_sf"/>
</dbReference>
<proteinExistence type="inferred from homology"/>
<evidence type="ECO:0000256" key="1">
    <source>
        <dbReference type="ARBA" id="ARBA00007692"/>
    </source>
</evidence>
<keyword evidence="2" id="KW-0805">Transcription regulation</keyword>
<keyword evidence="3" id="KW-0809">Transit peptide</keyword>
<accession>A0AAE0EJ24</accession>
<evidence type="ECO:0000313" key="4">
    <source>
        <dbReference type="EMBL" id="KAK3230333.1"/>
    </source>
</evidence>
<comment type="similarity">
    <text evidence="1">Belongs to the mTERF family.</text>
</comment>